<accession>M5FVY9</accession>
<evidence type="ECO:0000259" key="1">
    <source>
        <dbReference type="Pfam" id="PF18721"/>
    </source>
</evidence>
<dbReference type="Pfam" id="PF18721">
    <property type="entry name" value="CxC6"/>
    <property type="match status" value="1"/>
</dbReference>
<dbReference type="EMBL" id="JH795876">
    <property type="protein sequence ID" value="EJT97526.1"/>
    <property type="molecule type" value="Genomic_DNA"/>
</dbReference>
<evidence type="ECO:0000313" key="2">
    <source>
        <dbReference type="EMBL" id="EJT97526.1"/>
    </source>
</evidence>
<sequence>MTCAVTESVSIGCPSCSMHNCTLPLPNTKACFCLAHADQATICTIYSCTAPTQEGCQTCSDPLHQAKEEDYCSAGKSCGLLTQWQQLAYLRGEPKLLNTQFGRHCMHNEQLLVHPCGVIIGHSTFYGSEALTWVMDFLLKVFPTMASMPLVLFFDNNCSLLWHIANRVVAPHFAQTALLVDIFHFKNHHSHGDTFCGTHCNASTYPKLYDPITKWWVFNSSICKQSNTWLRKYQGQL</sequence>
<dbReference type="RefSeq" id="XP_040624424.1">
    <property type="nucleotide sequence ID" value="XM_040775520.1"/>
</dbReference>
<organism evidence="2 3">
    <name type="scientific">Dacryopinax primogenitus (strain DJM 731)</name>
    <name type="common">Brown rot fungus</name>
    <dbReference type="NCBI Taxonomy" id="1858805"/>
    <lineage>
        <taxon>Eukaryota</taxon>
        <taxon>Fungi</taxon>
        <taxon>Dikarya</taxon>
        <taxon>Basidiomycota</taxon>
        <taxon>Agaricomycotina</taxon>
        <taxon>Dacrymycetes</taxon>
        <taxon>Dacrymycetales</taxon>
        <taxon>Dacrymycetaceae</taxon>
        <taxon>Dacryopinax</taxon>
    </lineage>
</organism>
<dbReference type="HOGENOM" id="CLU_004966_1_0_1"/>
<evidence type="ECO:0000313" key="3">
    <source>
        <dbReference type="Proteomes" id="UP000030653"/>
    </source>
</evidence>
<dbReference type="OrthoDB" id="2501483at2759"/>
<feature type="domain" description="CxC6 like cysteine cluster associated with KDZ" evidence="1">
    <location>
        <begin position="5"/>
        <end position="69"/>
    </location>
</feature>
<name>M5FVY9_DACPD</name>
<dbReference type="STRING" id="1858805.M5FVY9"/>
<gene>
    <name evidence="2" type="ORF">DACRYDRAFT_58832</name>
</gene>
<proteinExistence type="predicted"/>
<dbReference type="InterPro" id="IPR040898">
    <property type="entry name" value="CxC6"/>
</dbReference>
<dbReference type="GeneID" id="63690582"/>
<dbReference type="AlphaFoldDB" id="M5FVY9"/>
<protein>
    <recommendedName>
        <fullName evidence="1">CxC6 like cysteine cluster associated with KDZ domain-containing protein</fullName>
    </recommendedName>
</protein>
<dbReference type="Proteomes" id="UP000030653">
    <property type="component" value="Unassembled WGS sequence"/>
</dbReference>
<reference evidence="2 3" key="1">
    <citation type="journal article" date="2012" name="Science">
        <title>The Paleozoic origin of enzymatic lignin decomposition reconstructed from 31 fungal genomes.</title>
        <authorList>
            <person name="Floudas D."/>
            <person name="Binder M."/>
            <person name="Riley R."/>
            <person name="Barry K."/>
            <person name="Blanchette R.A."/>
            <person name="Henrissat B."/>
            <person name="Martinez A.T."/>
            <person name="Otillar R."/>
            <person name="Spatafora J.W."/>
            <person name="Yadav J.S."/>
            <person name="Aerts A."/>
            <person name="Benoit I."/>
            <person name="Boyd A."/>
            <person name="Carlson A."/>
            <person name="Copeland A."/>
            <person name="Coutinho P.M."/>
            <person name="de Vries R.P."/>
            <person name="Ferreira P."/>
            <person name="Findley K."/>
            <person name="Foster B."/>
            <person name="Gaskell J."/>
            <person name="Glotzer D."/>
            <person name="Gorecki P."/>
            <person name="Heitman J."/>
            <person name="Hesse C."/>
            <person name="Hori C."/>
            <person name="Igarashi K."/>
            <person name="Jurgens J.A."/>
            <person name="Kallen N."/>
            <person name="Kersten P."/>
            <person name="Kohler A."/>
            <person name="Kuees U."/>
            <person name="Kumar T.K.A."/>
            <person name="Kuo A."/>
            <person name="LaButti K."/>
            <person name="Larrondo L.F."/>
            <person name="Lindquist E."/>
            <person name="Ling A."/>
            <person name="Lombard V."/>
            <person name="Lucas S."/>
            <person name="Lundell T."/>
            <person name="Martin R."/>
            <person name="McLaughlin D.J."/>
            <person name="Morgenstern I."/>
            <person name="Morin E."/>
            <person name="Murat C."/>
            <person name="Nagy L.G."/>
            <person name="Nolan M."/>
            <person name="Ohm R.A."/>
            <person name="Patyshakuliyeva A."/>
            <person name="Rokas A."/>
            <person name="Ruiz-Duenas F.J."/>
            <person name="Sabat G."/>
            <person name="Salamov A."/>
            <person name="Samejima M."/>
            <person name="Schmutz J."/>
            <person name="Slot J.C."/>
            <person name="St John F."/>
            <person name="Stenlid J."/>
            <person name="Sun H."/>
            <person name="Sun S."/>
            <person name="Syed K."/>
            <person name="Tsang A."/>
            <person name="Wiebenga A."/>
            <person name="Young D."/>
            <person name="Pisabarro A."/>
            <person name="Eastwood D.C."/>
            <person name="Martin F."/>
            <person name="Cullen D."/>
            <person name="Grigoriev I.V."/>
            <person name="Hibbett D.S."/>
        </authorList>
    </citation>
    <scope>NUCLEOTIDE SEQUENCE [LARGE SCALE GENOMIC DNA]</scope>
    <source>
        <strain evidence="2 3">DJM-731 SS1</strain>
    </source>
</reference>
<keyword evidence="3" id="KW-1185">Reference proteome</keyword>